<dbReference type="Gene3D" id="3.20.20.80">
    <property type="entry name" value="Glycosidases"/>
    <property type="match status" value="1"/>
</dbReference>
<evidence type="ECO:0000256" key="7">
    <source>
        <dbReference type="PROSITE-ProRule" id="PRU10055"/>
    </source>
</evidence>
<dbReference type="AlphaFoldDB" id="A0A9Q1CAY6"/>
<dbReference type="PANTHER" id="PTHR10353:SF36">
    <property type="entry name" value="LP05116P"/>
    <property type="match status" value="1"/>
</dbReference>
<dbReference type="GO" id="GO:0004553">
    <property type="term" value="F:hydrolase activity, hydrolyzing O-glycosyl compounds"/>
    <property type="evidence" value="ECO:0007669"/>
    <property type="project" value="InterPro"/>
</dbReference>
<dbReference type="PANTHER" id="PTHR10353">
    <property type="entry name" value="GLYCOSYL HYDROLASE"/>
    <property type="match status" value="1"/>
</dbReference>
<dbReference type="PROSITE" id="PS00653">
    <property type="entry name" value="GLYCOSYL_HYDROL_F1_2"/>
    <property type="match status" value="1"/>
</dbReference>
<proteinExistence type="inferred from homology"/>
<comment type="similarity">
    <text evidence="1 8">Belongs to the glycosyl hydrolase 1 family.</text>
</comment>
<evidence type="ECO:0000256" key="3">
    <source>
        <dbReference type="ARBA" id="ARBA00012744"/>
    </source>
</evidence>
<feature type="active site" description="Nucleophile" evidence="7">
    <location>
        <position position="401"/>
    </location>
</feature>
<dbReference type="Pfam" id="PF00232">
    <property type="entry name" value="Glyco_hydro_1"/>
    <property type="match status" value="1"/>
</dbReference>
<keyword evidence="6 9" id="KW-0326">Glycosidase</keyword>
<evidence type="ECO:0000256" key="2">
    <source>
        <dbReference type="ARBA" id="ARBA00011738"/>
    </source>
</evidence>
<dbReference type="OrthoDB" id="65569at2759"/>
<dbReference type="Proteomes" id="UP001152320">
    <property type="component" value="Chromosome 5"/>
</dbReference>
<reference evidence="10" key="1">
    <citation type="submission" date="2021-10" db="EMBL/GenBank/DDBJ databases">
        <title>Tropical sea cucumber genome reveals ecological adaptation and Cuvierian tubules defense mechanism.</title>
        <authorList>
            <person name="Chen T."/>
        </authorList>
    </citation>
    <scope>NUCLEOTIDE SEQUENCE</scope>
    <source>
        <strain evidence="10">Nanhai2018</strain>
        <tissue evidence="10">Muscle</tissue>
    </source>
</reference>
<dbReference type="InterPro" id="IPR018120">
    <property type="entry name" value="Glyco_hydro_1_AS"/>
</dbReference>
<evidence type="ECO:0000256" key="4">
    <source>
        <dbReference type="ARBA" id="ARBA00022801"/>
    </source>
</evidence>
<evidence type="ECO:0000256" key="8">
    <source>
        <dbReference type="RuleBase" id="RU003690"/>
    </source>
</evidence>
<dbReference type="EC" id="3.2.1.21" evidence="3"/>
<evidence type="ECO:0000313" key="11">
    <source>
        <dbReference type="Proteomes" id="UP001152320"/>
    </source>
</evidence>
<gene>
    <name evidence="10" type="ORF">HOLleu_12882</name>
</gene>
<organism evidence="10 11">
    <name type="scientific">Holothuria leucospilota</name>
    <name type="common">Black long sea cucumber</name>
    <name type="synonym">Mertensiothuria leucospilota</name>
    <dbReference type="NCBI Taxonomy" id="206669"/>
    <lineage>
        <taxon>Eukaryota</taxon>
        <taxon>Metazoa</taxon>
        <taxon>Echinodermata</taxon>
        <taxon>Eleutherozoa</taxon>
        <taxon>Echinozoa</taxon>
        <taxon>Holothuroidea</taxon>
        <taxon>Aspidochirotacea</taxon>
        <taxon>Aspidochirotida</taxon>
        <taxon>Holothuriidae</taxon>
        <taxon>Holothuria</taxon>
    </lineage>
</organism>
<protein>
    <recommendedName>
        <fullName evidence="3">beta-glucosidase</fullName>
        <ecNumber evidence="3">3.2.1.21</ecNumber>
    </recommendedName>
</protein>
<evidence type="ECO:0000256" key="9">
    <source>
        <dbReference type="RuleBase" id="RU004468"/>
    </source>
</evidence>
<evidence type="ECO:0000256" key="1">
    <source>
        <dbReference type="ARBA" id="ARBA00010838"/>
    </source>
</evidence>
<dbReference type="EMBL" id="JAIZAY010000005">
    <property type="protein sequence ID" value="KAJ8041942.1"/>
    <property type="molecule type" value="Genomic_DNA"/>
</dbReference>
<evidence type="ECO:0000256" key="6">
    <source>
        <dbReference type="ARBA" id="ARBA00023295"/>
    </source>
</evidence>
<evidence type="ECO:0000256" key="5">
    <source>
        <dbReference type="ARBA" id="ARBA00023180"/>
    </source>
</evidence>
<dbReference type="PROSITE" id="PS00572">
    <property type="entry name" value="GLYCOSYL_HYDROL_F1_1"/>
    <property type="match status" value="1"/>
</dbReference>
<dbReference type="PRINTS" id="PR00131">
    <property type="entry name" value="GLHYDRLASE1"/>
</dbReference>
<evidence type="ECO:0000313" key="10">
    <source>
        <dbReference type="EMBL" id="KAJ8041942.1"/>
    </source>
</evidence>
<dbReference type="FunFam" id="3.20.20.80:FF:000013">
    <property type="entry name" value="lactase-phlorizin hydrolase"/>
    <property type="match status" value="1"/>
</dbReference>
<dbReference type="InterPro" id="IPR001360">
    <property type="entry name" value="Glyco_hydro_1"/>
</dbReference>
<keyword evidence="5" id="KW-0325">Glycoprotein</keyword>
<dbReference type="InterPro" id="IPR033132">
    <property type="entry name" value="GH_1_N_CS"/>
</dbReference>
<name>A0A9Q1CAY6_HOLLE</name>
<comment type="caution">
    <text evidence="10">The sequence shown here is derived from an EMBL/GenBank/DDBJ whole genome shotgun (WGS) entry which is preliminary data.</text>
</comment>
<comment type="subunit">
    <text evidence="2">Homodimer.</text>
</comment>
<dbReference type="GO" id="GO:0005975">
    <property type="term" value="P:carbohydrate metabolic process"/>
    <property type="evidence" value="ECO:0007669"/>
    <property type="project" value="InterPro"/>
</dbReference>
<keyword evidence="11" id="KW-1185">Reference proteome</keyword>
<sequence>MAQSTNNAQYIYDQFNDPERDAFINGTFPEEFAWGCATAAYQVEGGHDADGKGEGAWDTFSHSDGKIFNDHTGDVACDSYNKMDEDVQLLKNLGVSHYRFSLSWARILPTGFVNEVNQAGVQYYHKLLDALAVANIKPMVTIHHFDLPKSLDNLGGWHNELMAVYFNMFADFCFREFGSKVKLWITINEPTVFAIYGYEFGKFPPGWTHLGSGAYRAVCIMLKAHAMAYRTYDTKYRKSQGGLVSIALNSFWDEPKTDSDADKAAAERFQQFELGSVAKPIFVDGDTPDVVKKYVDRKSRQLGLLCSRIPSFNEDERQLLKGTADYFALNYYSTRIVNHKDYDPQSLLVPNIFSDYDLEESWDKNFPRAFSEWLYSAPWGFRKLLNWIKKNYGDVPIYITENGFSEKDGPMRLNDTERVKYYKSHINEMLKARLLDGVNVQGYFAWSLMDNFEWAEGYNERFGLHHVDFNDPERPRRAKASSKVYAKIIKDNGFPA</sequence>
<accession>A0A9Q1CAY6</accession>
<dbReference type="SUPFAM" id="SSF51445">
    <property type="entry name" value="(Trans)glycosidases"/>
    <property type="match status" value="1"/>
</dbReference>
<keyword evidence="4 9" id="KW-0378">Hydrolase</keyword>
<dbReference type="InterPro" id="IPR017853">
    <property type="entry name" value="GH"/>
</dbReference>